<dbReference type="RefSeq" id="WP_138724563.1">
    <property type="nucleotide sequence ID" value="NZ_SSHJ02000009.1"/>
</dbReference>
<dbReference type="Pfam" id="PF04338">
    <property type="entry name" value="DUF481"/>
    <property type="match status" value="1"/>
</dbReference>
<accession>A0ABW9JEC8</accession>
<keyword evidence="2" id="KW-1185">Reference proteome</keyword>
<protein>
    <submittedName>
        <fullName evidence="1">DUF481 domain-containing protein</fullName>
    </submittedName>
</protein>
<dbReference type="Proteomes" id="UP001517247">
    <property type="component" value="Unassembled WGS sequence"/>
</dbReference>
<evidence type="ECO:0000313" key="2">
    <source>
        <dbReference type="Proteomes" id="UP001517247"/>
    </source>
</evidence>
<dbReference type="EMBL" id="SSHJ02000009">
    <property type="protein sequence ID" value="MFN0257481.1"/>
    <property type="molecule type" value="Genomic_DNA"/>
</dbReference>
<gene>
    <name evidence="1" type="ORF">E6A44_017975</name>
</gene>
<organism evidence="1 2">
    <name type="scientific">Pedobacter ureilyticus</name>
    <dbReference type="NCBI Taxonomy" id="1393051"/>
    <lineage>
        <taxon>Bacteria</taxon>
        <taxon>Pseudomonadati</taxon>
        <taxon>Bacteroidota</taxon>
        <taxon>Sphingobacteriia</taxon>
        <taxon>Sphingobacteriales</taxon>
        <taxon>Sphingobacteriaceae</taxon>
        <taxon>Pedobacter</taxon>
    </lineage>
</organism>
<reference evidence="1 2" key="1">
    <citation type="submission" date="2024-12" db="EMBL/GenBank/DDBJ databases">
        <authorList>
            <person name="Hu S."/>
        </authorList>
    </citation>
    <scope>NUCLEOTIDE SEQUENCE [LARGE SCALE GENOMIC DNA]</scope>
    <source>
        <strain evidence="1 2">THG-T11</strain>
    </source>
</reference>
<dbReference type="InterPro" id="IPR007433">
    <property type="entry name" value="DUF481"/>
</dbReference>
<name>A0ABW9JEC8_9SPHI</name>
<comment type="caution">
    <text evidence="1">The sequence shown here is derived from an EMBL/GenBank/DDBJ whole genome shotgun (WGS) entry which is preliminary data.</text>
</comment>
<sequence length="239" mass="27649">MKVLLTCIIAILYYLPVRAQFNDSTYYHLGLSATGSLNKTNTSDAYLLNNGLNFGVKKKDAVLNFNSTWLYGKQNRQLSNNDFSSTLNFNLYKTFPHFYYWGLLNYATSFSLKINHQTQAGLGIAYNLIDKENFNINISDGVLYDTSNLLADDRYDTFRNSFRLQYRMLIKDLILFEGNNFLQNSFANGSDYIIRSTNKLGIKLKKWISLTSSLNYNRMNITRSENLNLTYGITIDQYF</sequence>
<proteinExistence type="predicted"/>
<evidence type="ECO:0000313" key="1">
    <source>
        <dbReference type="EMBL" id="MFN0257481.1"/>
    </source>
</evidence>